<keyword evidence="3 14" id="KW-0813">Transport</keyword>
<comment type="subunit">
    <text evidence="13">Interacts with PEX13; forming the PEX13-PEX14 docking complex. Interacts with PEX5 (via WxxxF/Y motifs).</text>
</comment>
<evidence type="ECO:0000256" key="1">
    <source>
        <dbReference type="ARBA" id="ARBA00004549"/>
    </source>
</evidence>
<dbReference type="FunFam" id="1.10.10.10:FF:000217">
    <property type="entry name" value="Peroxisomal membrane protein PEX14"/>
    <property type="match status" value="1"/>
</dbReference>
<dbReference type="GO" id="GO:0005102">
    <property type="term" value="F:signaling receptor binding"/>
    <property type="evidence" value="ECO:0007669"/>
    <property type="project" value="TreeGrafter"/>
</dbReference>
<dbReference type="GO" id="GO:0005778">
    <property type="term" value="C:peroxisomal membrane"/>
    <property type="evidence" value="ECO:0007669"/>
    <property type="project" value="UniProtKB-SubCell"/>
</dbReference>
<accession>A0A7S3VK88</accession>
<evidence type="ECO:0000256" key="13">
    <source>
        <dbReference type="ARBA" id="ARBA00064754"/>
    </source>
</evidence>
<dbReference type="Gene3D" id="1.10.10.10">
    <property type="entry name" value="Winged helix-like DNA-binding domain superfamily/Winged helix DNA-binding domain"/>
    <property type="match status" value="1"/>
</dbReference>
<evidence type="ECO:0000256" key="12">
    <source>
        <dbReference type="ARBA" id="ARBA00053920"/>
    </source>
</evidence>
<evidence type="ECO:0000256" key="9">
    <source>
        <dbReference type="ARBA" id="ARBA00023140"/>
    </source>
</evidence>
<reference evidence="17" key="1">
    <citation type="submission" date="2021-01" db="EMBL/GenBank/DDBJ databases">
        <authorList>
            <person name="Corre E."/>
            <person name="Pelletier E."/>
            <person name="Niang G."/>
            <person name="Scheremetjew M."/>
            <person name="Finn R."/>
            <person name="Kale V."/>
            <person name="Holt S."/>
            <person name="Cochrane G."/>
            <person name="Meng A."/>
            <person name="Brown T."/>
            <person name="Cohen L."/>
        </authorList>
    </citation>
    <scope>NUCLEOTIDE SEQUENCE</scope>
    <source>
        <strain evidence="17">CCMP1320</strain>
    </source>
</reference>
<feature type="domain" description="Peroxisome membrane anchor protein Pex14p N-terminal" evidence="16">
    <location>
        <begin position="35"/>
        <end position="79"/>
    </location>
</feature>
<evidence type="ECO:0000256" key="2">
    <source>
        <dbReference type="ARBA" id="ARBA00005443"/>
    </source>
</evidence>
<keyword evidence="4" id="KW-0812">Transmembrane</keyword>
<dbReference type="PANTHER" id="PTHR23058">
    <property type="entry name" value="PEROXISOMAL MEMBRANE PROTEIN PEX14"/>
    <property type="match status" value="1"/>
</dbReference>
<gene>
    <name evidence="17" type="ORF">DTER00134_LOCUS5284</name>
</gene>
<dbReference type="GO" id="GO:0016560">
    <property type="term" value="P:protein import into peroxisome matrix, docking"/>
    <property type="evidence" value="ECO:0007669"/>
    <property type="project" value="UniProtKB-UniRule"/>
</dbReference>
<comment type="similarity">
    <text evidence="2 14">Belongs to the peroxin-14 family.</text>
</comment>
<evidence type="ECO:0000256" key="5">
    <source>
        <dbReference type="ARBA" id="ARBA00022927"/>
    </source>
</evidence>
<proteinExistence type="inferred from homology"/>
<comment type="subcellular location">
    <subcellularLocation>
        <location evidence="1">Peroxisome membrane</location>
        <topology evidence="1">Single-pass membrane protein</topology>
    </subcellularLocation>
</comment>
<evidence type="ECO:0000256" key="7">
    <source>
        <dbReference type="ARBA" id="ARBA00023010"/>
    </source>
</evidence>
<feature type="compositionally biased region" description="Low complexity" evidence="15">
    <location>
        <begin position="96"/>
        <end position="117"/>
    </location>
</feature>
<evidence type="ECO:0000256" key="3">
    <source>
        <dbReference type="ARBA" id="ARBA00022448"/>
    </source>
</evidence>
<dbReference type="PANTHER" id="PTHR23058:SF0">
    <property type="entry name" value="PEROXISOMAL MEMBRANE PROTEIN PEX14"/>
    <property type="match status" value="1"/>
</dbReference>
<keyword evidence="6" id="KW-1133">Transmembrane helix</keyword>
<comment type="function">
    <text evidence="12 14">Component of the PEX13-PEX14 docking complex, a translocon channel that specifically mediates the import of peroxisomal cargo proteins bound to PEX5 receptor. The PEX13-PEX14 docking complex forms a large import pore which can be opened to a diameter of about 9 nm. Mechanistically, PEX5 receptor along with cargo proteins associates with the PEX14 subunit of the PEX13-PEX14 docking complex in the cytosol, leading to the insertion of the receptor into the organelle membrane with the concomitant translocation of the cargo into the peroxisome matrix.</text>
</comment>
<evidence type="ECO:0000313" key="17">
    <source>
        <dbReference type="EMBL" id="CAE0490213.1"/>
    </source>
</evidence>
<keyword evidence="8 14" id="KW-0472">Membrane</keyword>
<keyword evidence="5 14" id="KW-0653">Protein transport</keyword>
<feature type="region of interest" description="Disordered" evidence="15">
    <location>
        <begin position="1"/>
        <end position="155"/>
    </location>
</feature>
<evidence type="ECO:0000256" key="11">
    <source>
        <dbReference type="ARBA" id="ARBA00029691"/>
    </source>
</evidence>
<protein>
    <recommendedName>
        <fullName evidence="10 14">Peroxisomal membrane protein PEX14</fullName>
    </recommendedName>
    <alternativeName>
        <fullName evidence="11 14">Peroxin-14</fullName>
    </alternativeName>
</protein>
<name>A0A7S3VK88_DUNTE</name>
<dbReference type="InterPro" id="IPR025655">
    <property type="entry name" value="PEX14"/>
</dbReference>
<feature type="compositionally biased region" description="Pro residues" evidence="15">
    <location>
        <begin position="80"/>
        <end position="95"/>
    </location>
</feature>
<organism evidence="17">
    <name type="scientific">Dunaliella tertiolecta</name>
    <name type="common">Green alga</name>
    <dbReference type="NCBI Taxonomy" id="3047"/>
    <lineage>
        <taxon>Eukaryota</taxon>
        <taxon>Viridiplantae</taxon>
        <taxon>Chlorophyta</taxon>
        <taxon>core chlorophytes</taxon>
        <taxon>Chlorophyceae</taxon>
        <taxon>CS clade</taxon>
        <taxon>Chlamydomonadales</taxon>
        <taxon>Dunaliellaceae</taxon>
        <taxon>Dunaliella</taxon>
    </lineage>
</organism>
<dbReference type="Pfam" id="PF04695">
    <property type="entry name" value="Pex14_N"/>
    <property type="match status" value="1"/>
</dbReference>
<evidence type="ECO:0000259" key="16">
    <source>
        <dbReference type="Pfam" id="PF04695"/>
    </source>
</evidence>
<dbReference type="EMBL" id="HBIP01009555">
    <property type="protein sequence ID" value="CAE0490213.1"/>
    <property type="molecule type" value="Transcribed_RNA"/>
</dbReference>
<keyword evidence="7" id="KW-0811">Translocation</keyword>
<evidence type="ECO:0000256" key="6">
    <source>
        <dbReference type="ARBA" id="ARBA00022989"/>
    </source>
</evidence>
<keyword evidence="9 14" id="KW-0576">Peroxisome</keyword>
<evidence type="ECO:0000256" key="4">
    <source>
        <dbReference type="ARBA" id="ARBA00022692"/>
    </source>
</evidence>
<evidence type="ECO:0000256" key="10">
    <source>
        <dbReference type="ARBA" id="ARBA00029502"/>
    </source>
</evidence>
<sequence length="253" mass="27037">MSATGDDAASPPPPSAEQQPSSSLPPAPPEPAGLREDMLQNAVAFLTHPKVKDSPEATKRSFLDRKGLTTAEVDEAFRRVPPPSQQQVTPSPPAVPVTSGPSGLVTYQQQPQNPQQQGALVAQPPPGYTLVPSGGLQQGGALVPSQPQPQAPPAQEPVRWSQVVLGIGVLATGLYAVKSLIFPYFHDAYRNWSERTKAQREAQEQQQRALSELVVTLNACKDEMASNSGKLEELMRTLQAQQAGQALASQRAE</sequence>
<dbReference type="AlphaFoldDB" id="A0A7S3VK88"/>
<dbReference type="InterPro" id="IPR006785">
    <property type="entry name" value="Pex14_N"/>
</dbReference>
<evidence type="ECO:0000256" key="8">
    <source>
        <dbReference type="ARBA" id="ARBA00023136"/>
    </source>
</evidence>
<feature type="compositionally biased region" description="Basic and acidic residues" evidence="15">
    <location>
        <begin position="50"/>
        <end position="67"/>
    </location>
</feature>
<feature type="compositionally biased region" description="Pro residues" evidence="15">
    <location>
        <begin position="146"/>
        <end position="155"/>
    </location>
</feature>
<evidence type="ECO:0000256" key="14">
    <source>
        <dbReference type="RuleBase" id="RU367032"/>
    </source>
</evidence>
<evidence type="ECO:0000256" key="15">
    <source>
        <dbReference type="SAM" id="MobiDB-lite"/>
    </source>
</evidence>
<dbReference type="InterPro" id="IPR036388">
    <property type="entry name" value="WH-like_DNA-bd_sf"/>
</dbReference>
<dbReference type="GO" id="GO:1990429">
    <property type="term" value="C:peroxisomal importomer complex"/>
    <property type="evidence" value="ECO:0007669"/>
    <property type="project" value="TreeGrafter"/>
</dbReference>